<sequence>MNLKQLRQFLVVAQEHQITSAAKLLYTSQPPLSYNMKQLEKELGTKLFMRESHGIELTDAGKVFQRYAKQIVSLADNVKEEVQREQAGTMGTIKLGLMSSAGKLIDPTILQSFRQYYPDVTFELTEGNTFELIKQVNSGLIDLALVRTPYNALGIEKKTIANDPIVAVFDDHQYHLPMGRLDLLNFSKQPLILYRRFEAILNDGFAQAGISPFYAVKCDDARTAVLWADLGMGIALVPKSIAELYANHSLRVIDHPRWATKVQLVWQKGSQLSPITKKLIDAL</sequence>
<dbReference type="STRING" id="1423746.FD27_GL001354"/>
<dbReference type="InterPro" id="IPR036390">
    <property type="entry name" value="WH_DNA-bd_sf"/>
</dbReference>
<dbReference type="InterPro" id="IPR000847">
    <property type="entry name" value="LysR_HTH_N"/>
</dbReference>
<comment type="similarity">
    <text evidence="1">Belongs to the LysR transcriptional regulatory family.</text>
</comment>
<reference evidence="6 7" key="1">
    <citation type="journal article" date="2015" name="Genome Announc.">
        <title>Expanding the biotechnology potential of lactobacilli through comparative genomics of 213 strains and associated genera.</title>
        <authorList>
            <person name="Sun Z."/>
            <person name="Harris H.M."/>
            <person name="McCann A."/>
            <person name="Guo C."/>
            <person name="Argimon S."/>
            <person name="Zhang W."/>
            <person name="Yang X."/>
            <person name="Jeffery I.B."/>
            <person name="Cooney J.C."/>
            <person name="Kagawa T.F."/>
            <person name="Liu W."/>
            <person name="Song Y."/>
            <person name="Salvetti E."/>
            <person name="Wrobel A."/>
            <person name="Rasinkangas P."/>
            <person name="Parkhill J."/>
            <person name="Rea M.C."/>
            <person name="O'Sullivan O."/>
            <person name="Ritari J."/>
            <person name="Douillard F.P."/>
            <person name="Paul Ross R."/>
            <person name="Yang R."/>
            <person name="Briner A.E."/>
            <person name="Felis G.E."/>
            <person name="de Vos W.M."/>
            <person name="Barrangou R."/>
            <person name="Klaenhammer T.R."/>
            <person name="Caufield P.W."/>
            <person name="Cui Y."/>
            <person name="Zhang H."/>
            <person name="O'Toole P.W."/>
        </authorList>
    </citation>
    <scope>NUCLEOTIDE SEQUENCE [LARGE SCALE GENOMIC DNA]</scope>
    <source>
        <strain evidence="6 7">DSM 13145</strain>
    </source>
</reference>
<name>A0A0R1P0Q4_9LACO</name>
<gene>
    <name evidence="6" type="ORF">FD27_GL001354</name>
</gene>
<dbReference type="AlphaFoldDB" id="A0A0R1P0Q4"/>
<dbReference type="EMBL" id="AZER01000025">
    <property type="protein sequence ID" value="KRL25969.1"/>
    <property type="molecule type" value="Genomic_DNA"/>
</dbReference>
<keyword evidence="2" id="KW-0805">Transcription regulation</keyword>
<organism evidence="6 7">
    <name type="scientific">Limosilactobacillus frumenti DSM 13145</name>
    <dbReference type="NCBI Taxonomy" id="1423746"/>
    <lineage>
        <taxon>Bacteria</taxon>
        <taxon>Bacillati</taxon>
        <taxon>Bacillota</taxon>
        <taxon>Bacilli</taxon>
        <taxon>Lactobacillales</taxon>
        <taxon>Lactobacillaceae</taxon>
        <taxon>Limosilactobacillus</taxon>
    </lineage>
</organism>
<dbReference type="Gene3D" id="3.40.190.290">
    <property type="match status" value="1"/>
</dbReference>
<dbReference type="PANTHER" id="PTHR30126">
    <property type="entry name" value="HTH-TYPE TRANSCRIPTIONAL REGULATOR"/>
    <property type="match status" value="1"/>
</dbReference>
<dbReference type="RefSeq" id="WP_057752383.1">
    <property type="nucleotide sequence ID" value="NZ_AZER01000025.1"/>
</dbReference>
<evidence type="ECO:0000313" key="6">
    <source>
        <dbReference type="EMBL" id="KRL25969.1"/>
    </source>
</evidence>
<dbReference type="OrthoDB" id="9803735at2"/>
<keyword evidence="4" id="KW-0804">Transcription</keyword>
<keyword evidence="7" id="KW-1185">Reference proteome</keyword>
<evidence type="ECO:0000313" key="7">
    <source>
        <dbReference type="Proteomes" id="UP000051445"/>
    </source>
</evidence>
<dbReference type="Proteomes" id="UP000051445">
    <property type="component" value="Unassembled WGS sequence"/>
</dbReference>
<dbReference type="FunFam" id="1.10.10.10:FF:000001">
    <property type="entry name" value="LysR family transcriptional regulator"/>
    <property type="match status" value="1"/>
</dbReference>
<dbReference type="GO" id="GO:0003700">
    <property type="term" value="F:DNA-binding transcription factor activity"/>
    <property type="evidence" value="ECO:0007669"/>
    <property type="project" value="InterPro"/>
</dbReference>
<proteinExistence type="inferred from homology"/>
<dbReference type="InterPro" id="IPR036388">
    <property type="entry name" value="WH-like_DNA-bd_sf"/>
</dbReference>
<keyword evidence="3" id="KW-0238">DNA-binding</keyword>
<dbReference type="SUPFAM" id="SSF53850">
    <property type="entry name" value="Periplasmic binding protein-like II"/>
    <property type="match status" value="1"/>
</dbReference>
<dbReference type="SUPFAM" id="SSF46785">
    <property type="entry name" value="Winged helix' DNA-binding domain"/>
    <property type="match status" value="1"/>
</dbReference>
<dbReference type="Gene3D" id="1.10.10.10">
    <property type="entry name" value="Winged helix-like DNA-binding domain superfamily/Winged helix DNA-binding domain"/>
    <property type="match status" value="1"/>
</dbReference>
<dbReference type="PRINTS" id="PR00039">
    <property type="entry name" value="HTHLYSR"/>
</dbReference>
<comment type="caution">
    <text evidence="6">The sequence shown here is derived from an EMBL/GenBank/DDBJ whole genome shotgun (WGS) entry which is preliminary data.</text>
</comment>
<evidence type="ECO:0000256" key="4">
    <source>
        <dbReference type="ARBA" id="ARBA00023163"/>
    </source>
</evidence>
<dbReference type="GO" id="GO:0000976">
    <property type="term" value="F:transcription cis-regulatory region binding"/>
    <property type="evidence" value="ECO:0007669"/>
    <property type="project" value="TreeGrafter"/>
</dbReference>
<evidence type="ECO:0000256" key="2">
    <source>
        <dbReference type="ARBA" id="ARBA00023015"/>
    </source>
</evidence>
<accession>A0A0R1P0Q4</accession>
<dbReference type="PATRIC" id="fig|1423746.3.peg.1382"/>
<dbReference type="Pfam" id="PF03466">
    <property type="entry name" value="LysR_substrate"/>
    <property type="match status" value="1"/>
</dbReference>
<protein>
    <submittedName>
        <fullName evidence="6">LysR family transcriptional regulator</fullName>
    </submittedName>
</protein>
<dbReference type="PROSITE" id="PS50931">
    <property type="entry name" value="HTH_LYSR"/>
    <property type="match status" value="1"/>
</dbReference>
<feature type="domain" description="HTH lysR-type" evidence="5">
    <location>
        <begin position="1"/>
        <end position="58"/>
    </location>
</feature>
<dbReference type="Pfam" id="PF00126">
    <property type="entry name" value="HTH_1"/>
    <property type="match status" value="1"/>
</dbReference>
<evidence type="ECO:0000259" key="5">
    <source>
        <dbReference type="PROSITE" id="PS50931"/>
    </source>
</evidence>
<evidence type="ECO:0000256" key="1">
    <source>
        <dbReference type="ARBA" id="ARBA00009437"/>
    </source>
</evidence>
<dbReference type="CDD" id="cd05466">
    <property type="entry name" value="PBP2_LTTR_substrate"/>
    <property type="match status" value="1"/>
</dbReference>
<dbReference type="PANTHER" id="PTHR30126:SF40">
    <property type="entry name" value="HTH-TYPE TRANSCRIPTIONAL REGULATOR GLTR"/>
    <property type="match status" value="1"/>
</dbReference>
<evidence type="ECO:0000256" key="3">
    <source>
        <dbReference type="ARBA" id="ARBA00023125"/>
    </source>
</evidence>
<dbReference type="InterPro" id="IPR005119">
    <property type="entry name" value="LysR_subst-bd"/>
</dbReference>